<dbReference type="InterPro" id="IPR002105">
    <property type="entry name" value="Dockerin_1_rpt"/>
</dbReference>
<keyword evidence="2" id="KW-0964">Secreted</keyword>
<dbReference type="GO" id="GO:0005509">
    <property type="term" value="F:calcium ion binding"/>
    <property type="evidence" value="ECO:0007669"/>
    <property type="project" value="InterPro"/>
</dbReference>
<evidence type="ECO:0000313" key="6">
    <source>
        <dbReference type="EMBL" id="QDV58689.1"/>
    </source>
</evidence>
<dbReference type="InterPro" id="IPR025592">
    <property type="entry name" value="DUF4347"/>
</dbReference>
<dbReference type="Gene3D" id="1.10.1330.10">
    <property type="entry name" value="Dockerin domain"/>
    <property type="match status" value="1"/>
</dbReference>
<dbReference type="Gene3D" id="2.60.40.2030">
    <property type="match status" value="1"/>
</dbReference>
<name>A0A518J021_9BACT</name>
<dbReference type="EMBL" id="CP036318">
    <property type="protein sequence ID" value="QDV58689.1"/>
    <property type="molecule type" value="Genomic_DNA"/>
</dbReference>
<dbReference type="GO" id="GO:0000272">
    <property type="term" value="P:polysaccharide catabolic process"/>
    <property type="evidence" value="ECO:0007669"/>
    <property type="project" value="InterPro"/>
</dbReference>
<comment type="subcellular location">
    <subcellularLocation>
        <location evidence="1">Secreted</location>
    </subcellularLocation>
</comment>
<protein>
    <submittedName>
        <fullName evidence="6">Extracellular serine protease</fullName>
        <ecNumber evidence="6">3.4.21.-</ecNumber>
    </submittedName>
</protein>
<keyword evidence="3" id="KW-0732">Signal</keyword>
<dbReference type="SUPFAM" id="SSF117074">
    <property type="entry name" value="Hypothetical protein PA1324"/>
    <property type="match status" value="1"/>
</dbReference>
<evidence type="ECO:0000256" key="4">
    <source>
        <dbReference type="SAM" id="MobiDB-lite"/>
    </source>
</evidence>
<dbReference type="GO" id="GO:0008233">
    <property type="term" value="F:peptidase activity"/>
    <property type="evidence" value="ECO:0007669"/>
    <property type="project" value="UniProtKB-KW"/>
</dbReference>
<evidence type="ECO:0000256" key="3">
    <source>
        <dbReference type="ARBA" id="ARBA00022729"/>
    </source>
</evidence>
<dbReference type="EC" id="3.4.21.-" evidence="6"/>
<feature type="region of interest" description="Disordered" evidence="4">
    <location>
        <begin position="2708"/>
        <end position="2746"/>
    </location>
</feature>
<evidence type="ECO:0000259" key="5">
    <source>
        <dbReference type="SMART" id="SM00736"/>
    </source>
</evidence>
<feature type="domain" description="Dystroglycan-type cadherin-like" evidence="5">
    <location>
        <begin position="2504"/>
        <end position="2605"/>
    </location>
</feature>
<dbReference type="Gene3D" id="2.60.40.10">
    <property type="entry name" value="Immunoglobulins"/>
    <property type="match status" value="2"/>
</dbReference>
<dbReference type="Pfam" id="PF00404">
    <property type="entry name" value="Dockerin_1"/>
    <property type="match status" value="1"/>
</dbReference>
<dbReference type="SUPFAM" id="SSF49313">
    <property type="entry name" value="Cadherin-like"/>
    <property type="match status" value="1"/>
</dbReference>
<accession>A0A518J021</accession>
<keyword evidence="6" id="KW-0645">Protease</keyword>
<dbReference type="InterPro" id="IPR036439">
    <property type="entry name" value="Dockerin_dom_sf"/>
</dbReference>
<dbReference type="InterPro" id="IPR033764">
    <property type="entry name" value="Sdr_B"/>
</dbReference>
<dbReference type="InterPro" id="IPR015919">
    <property type="entry name" value="Cadherin-like_sf"/>
</dbReference>
<sequence>MRNFRSKRTVAHNTGRRFSFEALEQRRLLAGDLSAQLVPEVAHRPAIAAIVSPDPGMESSDVKEVTTFYRETQDLTGGISDASLFQAIDPVFVDPSSADASQFSADASVDRSGVEVLFIDARAGDIESLTAGAREDVEVVIVDGDRDGLRQIADYLVGRVDLAAVHIVSHGSSGTLLLGNSTVTSENLADFTEELAVIGDALSGDGDLFFYGCNVAAGARGTAFLSEVAALTGADIAASTDLTGVASLGGDWDLEAAVGTIDVELAFTDAVALEFQGLLNASVNVSADALTLDNFTNSNGTAGDEEISVYTSDTFYDFRLSEGIWSTGNAAALGFAGITGLGTDTLIINKSTFGATRRVEINDTASVDLDVYLASGVNLEHTLNLGDVGKIVAGGAVTVDAFTWSTDAVSASTGIDIPGVFTSGGAGQITMNQGASISFGDAIDIDGGDLTLDAGDVTFGDTVDGGSTLTVNSTGTTTFNGFIGTVTPLGGLVTNAGGVTNLNTEQGSINSIDGNVSFGDAVTLDTNIQLSVTGTLTFDSTLDSTGVGNGLILFGDSDGAVVFNGRVGASAANTELGSLQTSNVGTLTFNTDTVETRNQTTFDAPVVVNPTGNGTITFNSTFGTGGSMVFARGIDSVTAGEDSVIVVANNATLHGDIGAAGNELNDLSVTAGTITLNGDIRTAASADGAGDVQFVGNVVLNGTTASIHTTTDVGGNTADGAFTVTGTIRGAAADTQSLSIDTGLSPLDLSGNEVGGGGNTLADLDLTSAGLTTGTIHLGTAPTAVWTTDSLVVSGTVATGGGTLTLAPRTSGTSIGIGVGAGSLGLSNNEVDRIDNGFTLITIGDAATGTGAVDIDTVVFQDDVAVFGGSINVDAMEAPNAITLNTRTGAITSTAGGTDVTSTNVTLIAAAGITSLATQGTDVTFTNTTGGDVTITDNNDATFSGTNTGGGAIHLGTATGTLTVGTGNVLSNGGSVSLRADEMAINGSVNAGNGPVVLRAQTEASRRIDIGTETVGELSITATELDRITTTGGLTIGSATQNTTLQISADIAPANITGGITLQTGSGTIDIDATVTANSGGATISSAGGTIDFDDNGQVVAIGETVSLRTAGAIVDGNDTHIDVQANTATFQAGSGIGAINAIDTKVSNLTFNNTSAATQTNISNTGALYIAGASSFGGGGTISTGSPMAINASITSAGDFTLEAAGSAADTDDLTVNNNITHTGTVGSAKTITLRADDDVRFDAGTVSFQNSNTGDVLNVNADSPLVASADANLTGDVDFSGGRVDVGLGTANFFTNTATGGGAIVDTAGVGSDVVATTVHLAAHNGIGAANAIDVDANSIAFTNTASDVQITGASAATFAGVNAGTGATTLVTTTGDLSVGTSDIVTNGGTVTLNALASGASVIILDDATDGATISTIGGGASGAAITIVADDLDVQTALADGGAINSGAGLITIQPTTADRAIMVGTNNASRLGITDSELDRITSSGGLTIGSGAQTGNITMSGAISPANLTGGTFLVQTGGAAGIAFAGAGIVTSDVAITFDTNTGNIEFAGGSVTTSDDTITFEGNVRLSTGNSPISTGAGPGNVLFNGTVNSVDSSFPGVYRKLTVNAGTGTVQFAGLIGNASDGQLTDLDVTASLTTFIAGTVRIDAENRLTDTVTITGDVRLDGNVVFDLDKNSVRDSSLTITGTINADDATNRDRTLTVNAGEGTVSFGSTIGADQQLADLDVTASTIYLGGNVTVNDGTAQTISLTGNVVLTGDVAFDLEGTNDHHLHVSGTTVSQASQANDLQINTGATGDASFAGTVGSGTDLELGKITVNKTRTVTFGSAVESASLVQAADSGTTQLAATGNVIDSTTVDGGTLQVTGSLDSTTTLNEGILDVDGQFVGSIVINGGTLKGTGGTVTGAVTVKSGGTIAPGNSPGIIRVGDLTFTDGATFAVEIDDDNADDPAVAASKGAVAGTDYDQVQVVGAVSIGANVTLDLQDIGSSESNIGDVYTIIANDAEDAISGSFAGLRDNAVIATGVGVYHQISYAGGDGNDVTLTRVEVGTIGDLVWNDLDGDGIRDAGEPGLAGVTVYIDSNSNGTRDAGEPSEVTDANGAYSFIELVASTYNTHVEPSSLPAGSVLSKGDSGYNVSLGGGEDFGDADFGVVLRRNVSLEVSASVGSEADGTTITVTARADGAVAGNQTVDLSVSGPGGESSDFTLSGTQIQIPHGQTSGSVTFTILDDDFAEATEEATLTISNPSIGVKIVTAAQEIEIQDNDEAGIAVSPTAGLITTETGATDTFTVRLTSQPRQSVTVNVTSGDATEGFVAADGSTFAASTSITIDPSQWSIPQTITVKGQDDGSPDGTVGYTIQSQATSSDPDYQGLSGTDVAVSNQDDEPALEFQQVLDERVWLTVNRITPDGIIIFAWGTEAGTTHLPQYGVTLGIADATLVSLAEGGTDGTSSGYIPIPFTTAGQRYLFQAFEMAPNPQVTGVLPLNIAGAPVSVTANNSAPELTEDLPSFTATVDKPFDFKIADDSFVDPDSDGELFYTARQTDGSALPEWLDFNPADLSFHSDAIPESGQWSSTVTATDSGTPVRFSSTTFVLDALADQSIWQNQMDSRDVNGDGQTTPFDALIVLNRLNTSSDPSLATQRTDSDYLIDVNGDQSLTPIDALRVINWLNRSTQGVSGPVPHAITNPKDEDSANIQPATLTVPVRVPKVGSTDQTSVASVGTSMPTDPIEYEENPNDDQRQDSSDYEAIVDQIFADGF</sequence>
<dbReference type="InterPro" id="IPR013783">
    <property type="entry name" value="Ig-like_fold"/>
</dbReference>
<evidence type="ECO:0000313" key="7">
    <source>
        <dbReference type="Proteomes" id="UP000316770"/>
    </source>
</evidence>
<evidence type="ECO:0000256" key="1">
    <source>
        <dbReference type="ARBA" id="ARBA00004613"/>
    </source>
</evidence>
<dbReference type="InterPro" id="IPR038081">
    <property type="entry name" value="CalX-like_sf"/>
</dbReference>
<dbReference type="InterPro" id="IPR011050">
    <property type="entry name" value="Pectin_lyase_fold/virulence"/>
</dbReference>
<dbReference type="Pfam" id="PF17210">
    <property type="entry name" value="SdrD_B"/>
    <property type="match status" value="1"/>
</dbReference>
<dbReference type="InterPro" id="IPR006644">
    <property type="entry name" value="Cadg"/>
</dbReference>
<gene>
    <name evidence="6" type="ORF">Mal33_47130</name>
</gene>
<dbReference type="GO" id="GO:0006508">
    <property type="term" value="P:proteolysis"/>
    <property type="evidence" value="ECO:0007669"/>
    <property type="project" value="UniProtKB-KW"/>
</dbReference>
<dbReference type="SUPFAM" id="SSF141072">
    <property type="entry name" value="CalX-like"/>
    <property type="match status" value="1"/>
</dbReference>
<dbReference type="GO" id="GO:0004553">
    <property type="term" value="F:hydrolase activity, hydrolyzing O-glycosyl compounds"/>
    <property type="evidence" value="ECO:0007669"/>
    <property type="project" value="InterPro"/>
</dbReference>
<proteinExistence type="predicted"/>
<feature type="compositionally biased region" description="Polar residues" evidence="4">
    <location>
        <begin position="2713"/>
        <end position="2727"/>
    </location>
</feature>
<dbReference type="Proteomes" id="UP000316770">
    <property type="component" value="Chromosome"/>
</dbReference>
<reference evidence="6 7" key="1">
    <citation type="submission" date="2019-02" db="EMBL/GenBank/DDBJ databases">
        <title>Deep-cultivation of Planctomycetes and their phenomic and genomic characterization uncovers novel biology.</title>
        <authorList>
            <person name="Wiegand S."/>
            <person name="Jogler M."/>
            <person name="Boedeker C."/>
            <person name="Pinto D."/>
            <person name="Vollmers J."/>
            <person name="Rivas-Marin E."/>
            <person name="Kohn T."/>
            <person name="Peeters S.H."/>
            <person name="Heuer A."/>
            <person name="Rast P."/>
            <person name="Oberbeckmann S."/>
            <person name="Bunk B."/>
            <person name="Jeske O."/>
            <person name="Meyerdierks A."/>
            <person name="Storesund J.E."/>
            <person name="Kallscheuer N."/>
            <person name="Luecker S."/>
            <person name="Lage O.M."/>
            <person name="Pohl T."/>
            <person name="Merkel B.J."/>
            <person name="Hornburger P."/>
            <person name="Mueller R.-W."/>
            <person name="Bruemmer F."/>
            <person name="Labrenz M."/>
            <person name="Spormann A.M."/>
            <person name="Op den Camp H."/>
            <person name="Overmann J."/>
            <person name="Amann R."/>
            <person name="Jetten M.S.M."/>
            <person name="Mascher T."/>
            <person name="Medema M.H."/>
            <person name="Devos D.P."/>
            <person name="Kaster A.-K."/>
            <person name="Ovreas L."/>
            <person name="Rohde M."/>
            <person name="Galperin M.Y."/>
            <person name="Jogler C."/>
        </authorList>
    </citation>
    <scope>NUCLEOTIDE SEQUENCE [LARGE SCALE GENOMIC DNA]</scope>
    <source>
        <strain evidence="6 7">Mal33</strain>
    </source>
</reference>
<dbReference type="SMART" id="SM00736">
    <property type="entry name" value="CADG"/>
    <property type="match status" value="1"/>
</dbReference>
<organism evidence="6 7">
    <name type="scientific">Rosistilla oblonga</name>
    <dbReference type="NCBI Taxonomy" id="2527990"/>
    <lineage>
        <taxon>Bacteria</taxon>
        <taxon>Pseudomonadati</taxon>
        <taxon>Planctomycetota</taxon>
        <taxon>Planctomycetia</taxon>
        <taxon>Pirellulales</taxon>
        <taxon>Pirellulaceae</taxon>
        <taxon>Rosistilla</taxon>
    </lineage>
</organism>
<dbReference type="Pfam" id="PF14252">
    <property type="entry name" value="DUF4347"/>
    <property type="match status" value="1"/>
</dbReference>
<dbReference type="SUPFAM" id="SSF51126">
    <property type="entry name" value="Pectin lyase-like"/>
    <property type="match status" value="1"/>
</dbReference>
<evidence type="ECO:0000256" key="2">
    <source>
        <dbReference type="ARBA" id="ARBA00022525"/>
    </source>
</evidence>
<keyword evidence="6" id="KW-0378">Hydrolase</keyword>
<dbReference type="GO" id="GO:0005576">
    <property type="term" value="C:extracellular region"/>
    <property type="evidence" value="ECO:0007669"/>
    <property type="project" value="UniProtKB-SubCell"/>
</dbReference>
<keyword evidence="7" id="KW-1185">Reference proteome</keyword>
<dbReference type="GO" id="GO:0016020">
    <property type="term" value="C:membrane"/>
    <property type="evidence" value="ECO:0007669"/>
    <property type="project" value="InterPro"/>
</dbReference>